<dbReference type="VEuPathDB" id="PiroplasmaDB:TA16300"/>
<dbReference type="GeneID" id="3863390"/>
<dbReference type="PANTHER" id="PTHR13158">
    <property type="match status" value="1"/>
</dbReference>
<name>Q4UIT9_THEAN</name>
<organism evidence="1 2">
    <name type="scientific">Theileria annulata</name>
    <dbReference type="NCBI Taxonomy" id="5874"/>
    <lineage>
        <taxon>Eukaryota</taxon>
        <taxon>Sar</taxon>
        <taxon>Alveolata</taxon>
        <taxon>Apicomplexa</taxon>
        <taxon>Aconoidasida</taxon>
        <taxon>Piroplasmida</taxon>
        <taxon>Theileriidae</taxon>
        <taxon>Theileria</taxon>
    </lineage>
</organism>
<evidence type="ECO:0000313" key="1">
    <source>
        <dbReference type="EMBL" id="CAI73000.1"/>
    </source>
</evidence>
<evidence type="ECO:0008006" key="3">
    <source>
        <dbReference type="Google" id="ProtNLM"/>
    </source>
</evidence>
<dbReference type="PANTHER" id="PTHR13158:SF5">
    <property type="entry name" value="NAD KINASE 2, MITOCHONDRIAL"/>
    <property type="match status" value="1"/>
</dbReference>
<dbReference type="InterPro" id="IPR016064">
    <property type="entry name" value="NAD/diacylglycerol_kinase_sf"/>
</dbReference>
<dbReference type="RefSeq" id="XP_953678.1">
    <property type="nucleotide sequence ID" value="XM_948585.1"/>
</dbReference>
<dbReference type="Proteomes" id="UP000001950">
    <property type="component" value="Chromosome 1"/>
</dbReference>
<reference evidence="1 2" key="1">
    <citation type="journal article" date="2005" name="Science">
        <title>Genome of the host-cell transforming parasite Theileria annulata compared with T. parva.</title>
        <authorList>
            <person name="Pain A."/>
            <person name="Renauld H."/>
            <person name="Berriman M."/>
            <person name="Murphy L."/>
            <person name="Yeats C.A."/>
            <person name="Weir W."/>
            <person name="Kerhornou A."/>
            <person name="Aslett M."/>
            <person name="Bishop R."/>
            <person name="Bouchier C."/>
            <person name="Cochet M."/>
            <person name="Coulson R.M.R."/>
            <person name="Cronin A."/>
            <person name="de Villiers E.P."/>
            <person name="Fraser A."/>
            <person name="Fosker N."/>
            <person name="Gardner M."/>
            <person name="Goble A."/>
            <person name="Griffiths-Jones S."/>
            <person name="Harris D.E."/>
            <person name="Katzer F."/>
            <person name="Larke N."/>
            <person name="Lord A."/>
            <person name="Maser P."/>
            <person name="McKellar S."/>
            <person name="Mooney P."/>
            <person name="Morton F."/>
            <person name="Nene V."/>
            <person name="O'Neil S."/>
            <person name="Price C."/>
            <person name="Quail M.A."/>
            <person name="Rabbinowitsch E."/>
            <person name="Rawlings N.D."/>
            <person name="Rutter S."/>
            <person name="Saunders D."/>
            <person name="Seeger K."/>
            <person name="Shah T."/>
            <person name="Squares R."/>
            <person name="Squares S."/>
            <person name="Tivey A."/>
            <person name="Walker A.R."/>
            <person name="Woodward J."/>
            <person name="Dobbelaere D.A.E."/>
            <person name="Langsley G."/>
            <person name="Rajandream M.A."/>
            <person name="McKeever D."/>
            <person name="Shiels B."/>
            <person name="Tait A."/>
            <person name="Barrell B.G."/>
            <person name="Hall N."/>
        </authorList>
    </citation>
    <scope>NUCLEOTIDE SEQUENCE [LARGE SCALE GENOMIC DNA]</scope>
    <source>
        <strain evidence="2">Ankara</strain>
    </source>
</reference>
<dbReference type="EMBL" id="CR940347">
    <property type="protein sequence ID" value="CAI73000.1"/>
    <property type="molecule type" value="Genomic_DNA"/>
</dbReference>
<accession>Q4UIT9</accession>
<dbReference type="KEGG" id="tan:TA16300"/>
<dbReference type="GO" id="GO:0003951">
    <property type="term" value="F:NAD+ kinase activity"/>
    <property type="evidence" value="ECO:0007669"/>
    <property type="project" value="InterPro"/>
</dbReference>
<evidence type="ECO:0000313" key="2">
    <source>
        <dbReference type="Proteomes" id="UP000001950"/>
    </source>
</evidence>
<dbReference type="AlphaFoldDB" id="Q4UIT9"/>
<dbReference type="Gene3D" id="3.40.50.10330">
    <property type="entry name" value="Probable inorganic polyphosphate/atp-NAD kinase, domain 1"/>
    <property type="match status" value="1"/>
</dbReference>
<dbReference type="InterPro" id="IPR017438">
    <property type="entry name" value="ATP-NAD_kinase_N"/>
</dbReference>
<dbReference type="InParanoid" id="Q4UIT9"/>
<gene>
    <name evidence="1" type="ORF">TA16300</name>
</gene>
<dbReference type="STRING" id="5874.Q4UIT9"/>
<dbReference type="SUPFAM" id="SSF111331">
    <property type="entry name" value="NAD kinase/diacylglycerol kinase-like"/>
    <property type="match status" value="1"/>
</dbReference>
<dbReference type="GO" id="GO:0019674">
    <property type="term" value="P:NAD+ metabolic process"/>
    <property type="evidence" value="ECO:0007669"/>
    <property type="project" value="InterPro"/>
</dbReference>
<keyword evidence="2" id="KW-1185">Reference proteome</keyword>
<dbReference type="InterPro" id="IPR017437">
    <property type="entry name" value="ATP-NAD_kinase_PpnK-typ_C"/>
</dbReference>
<dbReference type="OrthoDB" id="185618at2759"/>
<dbReference type="Gene3D" id="2.60.200.30">
    <property type="entry name" value="Probable inorganic polyphosphate/atp-NAD kinase, domain 2"/>
    <property type="match status" value="1"/>
</dbReference>
<protein>
    <recommendedName>
        <fullName evidence="3">NAD(+) kinase</fullName>
    </recommendedName>
</protein>
<dbReference type="GO" id="GO:0005739">
    <property type="term" value="C:mitochondrion"/>
    <property type="evidence" value="ECO:0007669"/>
    <property type="project" value="TreeGrafter"/>
</dbReference>
<dbReference type="FunCoup" id="Q4UIT9">
    <property type="interactions" value="62"/>
</dbReference>
<dbReference type="OMA" id="GFKDDYI"/>
<dbReference type="eggNOG" id="KOG4180">
    <property type="taxonomic scope" value="Eukaryota"/>
</dbReference>
<sequence length="535" mass="61116">MIKITLLRNLNSNFSSKTRKYARNFSSSSGFSEIVMKVLSNYKSTKVKNVFVLEKITKYDLEIQNGLSPSQIYKTFPLAYNTHLKHKKIMKSLIYHLKNVYNLETQVVKAQSKELLPFEGSKNTERIRPDLLIAAGGDGTFLEGASLIPADQLSDKPIWLAGLNTDPERSMGTLCMSYFGPKNEQHFNCGYYDYEKCQPTSKDSSSPSKSDSPDQSYDSSIFYKNLKEFCSYSYNRISEKRLHFDDPSLYYAEDNSQIPVKGDDVLITYDQYVRVLLDNLLNFNLHPIPRQRLRFKLFKRKMLNFNRLKSDESNETSTNCFDNSVIEKILVRNASSSFEEKELINDYHPSNTDSYSLPYGIVNDVMITGEDFGKSFYSIVQVDDRPLKRVKSSGILITSGTGSTAWAYNISKINFFKGTSLIKCLLEHPDVPKSLEKAISNQIHIYDEIIKESIDCFNHKLKMDPSSSVMRCLIREEISNKTTDETSFYSCKQVKVVPLCKNAVACADGSTRVKLDYGDVALIKTFERDLIWSLI</sequence>
<proteinExistence type="predicted"/>